<dbReference type="EMBL" id="JBHSDP010000008">
    <property type="protein sequence ID" value="MFC4327422.1"/>
    <property type="molecule type" value="Genomic_DNA"/>
</dbReference>
<protein>
    <submittedName>
        <fullName evidence="1">Uncharacterized protein</fullName>
    </submittedName>
</protein>
<organism evidence="1 2">
    <name type="scientific">Streptomyces andamanensis</name>
    <dbReference type="NCBI Taxonomy" id="1565035"/>
    <lineage>
        <taxon>Bacteria</taxon>
        <taxon>Bacillati</taxon>
        <taxon>Actinomycetota</taxon>
        <taxon>Actinomycetes</taxon>
        <taxon>Kitasatosporales</taxon>
        <taxon>Streptomycetaceae</taxon>
        <taxon>Streptomyces</taxon>
    </lineage>
</organism>
<reference evidence="2" key="1">
    <citation type="journal article" date="2019" name="Int. J. Syst. Evol. Microbiol.">
        <title>The Global Catalogue of Microorganisms (GCM) 10K type strain sequencing project: providing services to taxonomists for standard genome sequencing and annotation.</title>
        <authorList>
            <consortium name="The Broad Institute Genomics Platform"/>
            <consortium name="The Broad Institute Genome Sequencing Center for Infectious Disease"/>
            <person name="Wu L."/>
            <person name="Ma J."/>
        </authorList>
    </citation>
    <scope>NUCLEOTIDE SEQUENCE [LARGE SCALE GENOMIC DNA]</scope>
    <source>
        <strain evidence="2">PCU 347</strain>
    </source>
</reference>
<name>A0ABV8TA27_9ACTN</name>
<keyword evidence="2" id="KW-1185">Reference proteome</keyword>
<proteinExistence type="predicted"/>
<dbReference type="Proteomes" id="UP001595824">
    <property type="component" value="Unassembled WGS sequence"/>
</dbReference>
<comment type="caution">
    <text evidence="1">The sequence shown here is derived from an EMBL/GenBank/DDBJ whole genome shotgun (WGS) entry which is preliminary data.</text>
</comment>
<dbReference type="RefSeq" id="WP_381737231.1">
    <property type="nucleotide sequence ID" value="NZ_JBHSDP010000008.1"/>
</dbReference>
<gene>
    <name evidence="1" type="ORF">ACFPC0_06215</name>
</gene>
<evidence type="ECO:0000313" key="2">
    <source>
        <dbReference type="Proteomes" id="UP001595824"/>
    </source>
</evidence>
<accession>A0ABV8TA27</accession>
<evidence type="ECO:0000313" key="1">
    <source>
        <dbReference type="EMBL" id="MFC4327422.1"/>
    </source>
</evidence>
<sequence>MKIDPSSALGNLPSSLRSELVEEFDKITRNYREGRWEASELNGGRFCEIVYSIIAGHLDGDNYPANAKKPSRFKDACERLSNAPTAYSESARLTIPRVLVPLYDVRNRRGVGHVGGEVDANHMDATFVLHTAQWVMAELVRIFHNTDTATASEVVRNLTDRTVPAIWKVGDVSRILDSSMALADGTLLLLYSELGAQSDKDLAKNLEQDKLGNYRRVLDRLHRARLIEYDRSKGMAQISPLGEKEVEEKLLP</sequence>